<keyword evidence="5" id="KW-1185">Reference proteome</keyword>
<evidence type="ECO:0000256" key="1">
    <source>
        <dbReference type="ARBA" id="ARBA00009005"/>
    </source>
</evidence>
<dbReference type="AlphaFoldDB" id="A0AAD7I025"/>
<dbReference type="GO" id="GO:0005737">
    <property type="term" value="C:cytoplasm"/>
    <property type="evidence" value="ECO:0007669"/>
    <property type="project" value="TreeGrafter"/>
</dbReference>
<evidence type="ECO:0000259" key="3">
    <source>
        <dbReference type="Pfam" id="PF00656"/>
    </source>
</evidence>
<sequence>MVQKKALLIGISGSSTRIQNSTFGEYAECETAHSDVHKMRRMLLDVCDYAEPQITVLIDDEIEGHVQPTHDNILRAISDFVRDVKEGDHLFFHYVGHSTLVDNPHSRSNSEEDGRDECLVPSDGEENNIELHTSLVKPLPYGSHLVAILDTSHAGFWGDLKKRGRRNLVVRRGARIPTLSQNDISRLPLTDQEDAIPSKSWILSQEIERCESPVPYNLNPPALRNPRRSVIDEPPVASPPSSRAQTPLSPPPSRATGLSYMRDGVVMSLLERVQSLSRAVPRADNEPLMDRDSKADVISLSHRTADWEGTNVVSMSSLFVNVMREDPNGTWRDVLLRISRMAFSLASVRGTLKARGQGSISGLVQNIAQLDHGRQSVPSLVIGDSPLRSSLARYPTFPLATTSSVARRLSAYIAGLRQKLNEMRKVIKYDGSFQSPELTTLHPLDLDRPVRL</sequence>
<comment type="caution">
    <text evidence="4">The sequence shown here is derived from an EMBL/GenBank/DDBJ whole genome shotgun (WGS) entry which is preliminary data.</text>
</comment>
<dbReference type="PANTHER" id="PTHR48104:SF30">
    <property type="entry name" value="METACASPASE-1"/>
    <property type="match status" value="1"/>
</dbReference>
<dbReference type="EMBL" id="JARKIB010000156">
    <property type="protein sequence ID" value="KAJ7730915.1"/>
    <property type="molecule type" value="Genomic_DNA"/>
</dbReference>
<comment type="similarity">
    <text evidence="1">Belongs to the peptidase C14B family.</text>
</comment>
<protein>
    <submittedName>
        <fullName evidence="4">Caspase domain-containing protein</fullName>
    </submittedName>
</protein>
<reference evidence="4" key="1">
    <citation type="submission" date="2023-03" db="EMBL/GenBank/DDBJ databases">
        <title>Massive genome expansion in bonnet fungi (Mycena s.s.) driven by repeated elements and novel gene families across ecological guilds.</title>
        <authorList>
            <consortium name="Lawrence Berkeley National Laboratory"/>
            <person name="Harder C.B."/>
            <person name="Miyauchi S."/>
            <person name="Viragh M."/>
            <person name="Kuo A."/>
            <person name="Thoen E."/>
            <person name="Andreopoulos B."/>
            <person name="Lu D."/>
            <person name="Skrede I."/>
            <person name="Drula E."/>
            <person name="Henrissat B."/>
            <person name="Morin E."/>
            <person name="Kohler A."/>
            <person name="Barry K."/>
            <person name="LaButti K."/>
            <person name="Morin E."/>
            <person name="Salamov A."/>
            <person name="Lipzen A."/>
            <person name="Mereny Z."/>
            <person name="Hegedus B."/>
            <person name="Baldrian P."/>
            <person name="Stursova M."/>
            <person name="Weitz H."/>
            <person name="Taylor A."/>
            <person name="Grigoriev I.V."/>
            <person name="Nagy L.G."/>
            <person name="Martin F."/>
            <person name="Kauserud H."/>
        </authorList>
    </citation>
    <scope>NUCLEOTIDE SEQUENCE</scope>
    <source>
        <strain evidence="4">CBHHK182m</strain>
    </source>
</reference>
<organism evidence="4 5">
    <name type="scientific">Mycena metata</name>
    <dbReference type="NCBI Taxonomy" id="1033252"/>
    <lineage>
        <taxon>Eukaryota</taxon>
        <taxon>Fungi</taxon>
        <taxon>Dikarya</taxon>
        <taxon>Basidiomycota</taxon>
        <taxon>Agaricomycotina</taxon>
        <taxon>Agaricomycetes</taxon>
        <taxon>Agaricomycetidae</taxon>
        <taxon>Agaricales</taxon>
        <taxon>Marasmiineae</taxon>
        <taxon>Mycenaceae</taxon>
        <taxon>Mycena</taxon>
    </lineage>
</organism>
<accession>A0AAD7I025</accession>
<dbReference type="GO" id="GO:0004197">
    <property type="term" value="F:cysteine-type endopeptidase activity"/>
    <property type="evidence" value="ECO:0007669"/>
    <property type="project" value="InterPro"/>
</dbReference>
<dbReference type="PANTHER" id="PTHR48104">
    <property type="entry name" value="METACASPASE-4"/>
    <property type="match status" value="1"/>
</dbReference>
<feature type="domain" description="Peptidase C14 caspase" evidence="3">
    <location>
        <begin position="18"/>
        <end position="159"/>
    </location>
</feature>
<dbReference type="InterPro" id="IPR011600">
    <property type="entry name" value="Pept_C14_caspase"/>
</dbReference>
<dbReference type="InterPro" id="IPR050452">
    <property type="entry name" value="Metacaspase"/>
</dbReference>
<proteinExistence type="inferred from homology"/>
<evidence type="ECO:0000256" key="2">
    <source>
        <dbReference type="SAM" id="MobiDB-lite"/>
    </source>
</evidence>
<dbReference type="Proteomes" id="UP001215598">
    <property type="component" value="Unassembled WGS sequence"/>
</dbReference>
<dbReference type="Gene3D" id="3.40.50.12660">
    <property type="match status" value="1"/>
</dbReference>
<gene>
    <name evidence="4" type="ORF">B0H16DRAFT_1584630</name>
</gene>
<name>A0AAD7I025_9AGAR</name>
<dbReference type="Pfam" id="PF00656">
    <property type="entry name" value="Peptidase_C14"/>
    <property type="match status" value="1"/>
</dbReference>
<dbReference type="GO" id="GO:0006508">
    <property type="term" value="P:proteolysis"/>
    <property type="evidence" value="ECO:0007669"/>
    <property type="project" value="InterPro"/>
</dbReference>
<evidence type="ECO:0000313" key="5">
    <source>
        <dbReference type="Proteomes" id="UP001215598"/>
    </source>
</evidence>
<evidence type="ECO:0000313" key="4">
    <source>
        <dbReference type="EMBL" id="KAJ7730915.1"/>
    </source>
</evidence>
<feature type="region of interest" description="Disordered" evidence="2">
    <location>
        <begin position="217"/>
        <end position="258"/>
    </location>
</feature>